<evidence type="ECO:0000313" key="2">
    <source>
        <dbReference type="Proteomes" id="UP001055879"/>
    </source>
</evidence>
<proteinExistence type="predicted"/>
<keyword evidence="2" id="KW-1185">Reference proteome</keyword>
<reference evidence="1 2" key="2">
    <citation type="journal article" date="2022" name="Mol. Ecol. Resour.">
        <title>The genomes of chicory, endive, great burdock and yacon provide insights into Asteraceae paleo-polyploidization history and plant inulin production.</title>
        <authorList>
            <person name="Fan W."/>
            <person name="Wang S."/>
            <person name="Wang H."/>
            <person name="Wang A."/>
            <person name="Jiang F."/>
            <person name="Liu H."/>
            <person name="Zhao H."/>
            <person name="Xu D."/>
            <person name="Zhang Y."/>
        </authorList>
    </citation>
    <scope>NUCLEOTIDE SEQUENCE [LARGE SCALE GENOMIC DNA]</scope>
    <source>
        <strain evidence="2">cv. Niubang</strain>
    </source>
</reference>
<dbReference type="Proteomes" id="UP001055879">
    <property type="component" value="Linkage Group LG01"/>
</dbReference>
<protein>
    <submittedName>
        <fullName evidence="1">Uncharacterized protein</fullName>
    </submittedName>
</protein>
<sequence>MAMVEGLVAEKPVVIFSKSTCCMCNTVKTLVYSYGVNPTVYELDDLPNGQQLERELNALGCKPSVPAVFIEQDLIGGANEITTLHMQRNLARVLKSGIWGSSGRC</sequence>
<gene>
    <name evidence="1" type="ORF">L6452_04320</name>
</gene>
<name>A0ACB9FQ58_ARCLA</name>
<evidence type="ECO:0000313" key="1">
    <source>
        <dbReference type="EMBL" id="KAI3773121.1"/>
    </source>
</evidence>
<dbReference type="EMBL" id="CM042047">
    <property type="protein sequence ID" value="KAI3773121.1"/>
    <property type="molecule type" value="Genomic_DNA"/>
</dbReference>
<reference evidence="2" key="1">
    <citation type="journal article" date="2022" name="Mol. Ecol. Resour.">
        <title>The genomes of chicory, endive, great burdock and yacon provide insights into Asteraceae palaeo-polyploidization history and plant inulin production.</title>
        <authorList>
            <person name="Fan W."/>
            <person name="Wang S."/>
            <person name="Wang H."/>
            <person name="Wang A."/>
            <person name="Jiang F."/>
            <person name="Liu H."/>
            <person name="Zhao H."/>
            <person name="Xu D."/>
            <person name="Zhang Y."/>
        </authorList>
    </citation>
    <scope>NUCLEOTIDE SEQUENCE [LARGE SCALE GENOMIC DNA]</scope>
    <source>
        <strain evidence="2">cv. Niubang</strain>
    </source>
</reference>
<organism evidence="1 2">
    <name type="scientific">Arctium lappa</name>
    <name type="common">Greater burdock</name>
    <name type="synonym">Lappa major</name>
    <dbReference type="NCBI Taxonomy" id="4217"/>
    <lineage>
        <taxon>Eukaryota</taxon>
        <taxon>Viridiplantae</taxon>
        <taxon>Streptophyta</taxon>
        <taxon>Embryophyta</taxon>
        <taxon>Tracheophyta</taxon>
        <taxon>Spermatophyta</taxon>
        <taxon>Magnoliopsida</taxon>
        <taxon>eudicotyledons</taxon>
        <taxon>Gunneridae</taxon>
        <taxon>Pentapetalae</taxon>
        <taxon>asterids</taxon>
        <taxon>campanulids</taxon>
        <taxon>Asterales</taxon>
        <taxon>Asteraceae</taxon>
        <taxon>Carduoideae</taxon>
        <taxon>Cardueae</taxon>
        <taxon>Arctiinae</taxon>
        <taxon>Arctium</taxon>
    </lineage>
</organism>
<comment type="caution">
    <text evidence="1">The sequence shown here is derived from an EMBL/GenBank/DDBJ whole genome shotgun (WGS) entry which is preliminary data.</text>
</comment>
<accession>A0ACB9FQ58</accession>